<sequence>MQGPFEQLIIALDEDDASATKLPAESTPFIPPEIWSRIFVMAFGNMKQLSRISRLCKSVYYYCWLSPAAKANFYFECYGKRQAIFMAFATKCFKVPQFKDILNLMIQNGAKYSCLDKGQACPLLILSKMSNSVELIKLFYSCQPHISKEHLKYAITNAAKLGRLDSICALLHQDPFSTSPSVITSLLEENAVRLDMNQLMKAGHTELVLFLVSARKGEFSPLTVAFAISKNHLTVASEMIETRISTYERGSMLNDMDSGNILNALGYKDVSRIKAAFSLGIAPLANAMQISSGVILIHNYVTQFINLHNWEHLKETPRTLNPHAFQLMDVFLNAGALFNQRTIINAAGSGNKDYIAHVLQKWTQRRHYISVCLISPTAIHNAFMWRDWELVEMLLESCKRWWKLNGTTFHSLEDVTLALSDGEMIEHDLSTYVPFPMKPNDTYYFEKVPFLVKLGVYPEYVHTKALEELAYYSLDWDQDLAIACAEDLIKAGAEVTHQAIYNASVSENHDWNLTTPRLKYLLDKYEVRPGDEFLSFMDFAAAAQREGVSETVHLILAKGVPVTMDVLLFVFRNEFVSTPSDGTRAIFAAINSNNFLLRNFLDQLEANLEVDIQQEELPFYEELFTYLQSLGFRTTQNIVDCAEINNKPLLAGLFGIMIEE</sequence>
<dbReference type="OrthoDB" id="2152642at2759"/>
<dbReference type="Proteomes" id="UP000193642">
    <property type="component" value="Unassembled WGS sequence"/>
</dbReference>
<accession>A0A1Y2B4G1</accession>
<name>A0A1Y2B4G1_9FUNG</name>
<gene>
    <name evidence="1" type="ORF">BCR33DRAFT_772379</name>
</gene>
<keyword evidence="2" id="KW-1185">Reference proteome</keyword>
<organism evidence="1 2">
    <name type="scientific">Rhizoclosmatium globosum</name>
    <dbReference type="NCBI Taxonomy" id="329046"/>
    <lineage>
        <taxon>Eukaryota</taxon>
        <taxon>Fungi</taxon>
        <taxon>Fungi incertae sedis</taxon>
        <taxon>Chytridiomycota</taxon>
        <taxon>Chytridiomycota incertae sedis</taxon>
        <taxon>Chytridiomycetes</taxon>
        <taxon>Chytridiales</taxon>
        <taxon>Chytriomycetaceae</taxon>
        <taxon>Rhizoclosmatium</taxon>
    </lineage>
</organism>
<dbReference type="AlphaFoldDB" id="A0A1Y2B4G1"/>
<reference evidence="1 2" key="1">
    <citation type="submission" date="2016-07" db="EMBL/GenBank/DDBJ databases">
        <title>Pervasive Adenine N6-methylation of Active Genes in Fungi.</title>
        <authorList>
            <consortium name="DOE Joint Genome Institute"/>
            <person name="Mondo S.J."/>
            <person name="Dannebaum R.O."/>
            <person name="Kuo R.C."/>
            <person name="Labutti K."/>
            <person name="Haridas S."/>
            <person name="Kuo A."/>
            <person name="Salamov A."/>
            <person name="Ahrendt S.R."/>
            <person name="Lipzen A."/>
            <person name="Sullivan W."/>
            <person name="Andreopoulos W.B."/>
            <person name="Clum A."/>
            <person name="Lindquist E."/>
            <person name="Daum C."/>
            <person name="Ramamoorthy G.K."/>
            <person name="Gryganskyi A."/>
            <person name="Culley D."/>
            <person name="Magnuson J.K."/>
            <person name="James T.Y."/>
            <person name="O'Malley M.A."/>
            <person name="Stajich J.E."/>
            <person name="Spatafora J.W."/>
            <person name="Visel A."/>
            <person name="Grigoriev I.V."/>
        </authorList>
    </citation>
    <scope>NUCLEOTIDE SEQUENCE [LARGE SCALE GENOMIC DNA]</scope>
    <source>
        <strain evidence="1 2">JEL800</strain>
    </source>
</reference>
<evidence type="ECO:0000313" key="2">
    <source>
        <dbReference type="Proteomes" id="UP000193642"/>
    </source>
</evidence>
<evidence type="ECO:0000313" key="1">
    <source>
        <dbReference type="EMBL" id="ORY29723.1"/>
    </source>
</evidence>
<comment type="caution">
    <text evidence="1">The sequence shown here is derived from an EMBL/GenBank/DDBJ whole genome shotgun (WGS) entry which is preliminary data.</text>
</comment>
<protein>
    <submittedName>
        <fullName evidence="1">Uncharacterized protein</fullName>
    </submittedName>
</protein>
<dbReference type="EMBL" id="MCGO01000086">
    <property type="protein sequence ID" value="ORY29723.1"/>
    <property type="molecule type" value="Genomic_DNA"/>
</dbReference>
<proteinExistence type="predicted"/>